<keyword evidence="2" id="KW-0812">Transmembrane</keyword>
<evidence type="ECO:0000256" key="1">
    <source>
        <dbReference type="SAM" id="MobiDB-lite"/>
    </source>
</evidence>
<accession>A0A3G1A5Q8</accession>
<dbReference type="KEGG" id="tcb:TCARB_1108"/>
<name>A0A3G1A5Q8_9CREN</name>
<dbReference type="EMBL" id="CP007493">
    <property type="protein sequence ID" value="AJB42156.1"/>
    <property type="molecule type" value="Genomic_DNA"/>
</dbReference>
<proteinExistence type="predicted"/>
<evidence type="ECO:0000256" key="2">
    <source>
        <dbReference type="SAM" id="Phobius"/>
    </source>
</evidence>
<dbReference type="Proteomes" id="UP000266720">
    <property type="component" value="Chromosome"/>
</dbReference>
<protein>
    <submittedName>
        <fullName evidence="3">Uncharacterized protein</fullName>
    </submittedName>
</protein>
<reference evidence="4" key="1">
    <citation type="book" date="2010" name="EXTREMOPHILES" publisher="0:0-0">
        <title>Complete genome sequences of ten hyperthermophilic archaea reveal their metabolic capabilities and possible ecological roles.</title>
        <editorList>
            <person name="?"/>
        </editorList>
        <authorList>
            <person name="Ravin N.V."/>
            <person name="Mardanov A.V."/>
            <person name="Bonch-Osmolovskaya E.A."/>
            <person name="Skryabin K.G."/>
        </authorList>
    </citation>
    <scope>NUCLEOTIDE SEQUENCE [LARGE SCALE GENOMIC DNA]</scope>
    <source>
        <strain evidence="4">1505</strain>
    </source>
</reference>
<keyword evidence="2" id="KW-0472">Membrane</keyword>
<keyword evidence="2" id="KW-1133">Transmembrane helix</keyword>
<evidence type="ECO:0000313" key="3">
    <source>
        <dbReference type="EMBL" id="AJB42156.1"/>
    </source>
</evidence>
<evidence type="ECO:0000313" key="4">
    <source>
        <dbReference type="Proteomes" id="UP000266720"/>
    </source>
</evidence>
<gene>
    <name evidence="3" type="ORF">TCARB_1108</name>
</gene>
<organism evidence="3 4">
    <name type="scientific">Thermofilum adornatum 1505</name>
    <dbReference type="NCBI Taxonomy" id="697581"/>
    <lineage>
        <taxon>Archaea</taxon>
        <taxon>Thermoproteota</taxon>
        <taxon>Thermoprotei</taxon>
        <taxon>Thermofilales</taxon>
        <taxon>Thermofilaceae</taxon>
        <taxon>Thermofilum</taxon>
    </lineage>
</organism>
<sequence length="112" mass="12383">MQQLRQPRVEPPNHPQESPTALGPSKHWKRAPTPAENSKLKYTIETIKSISQVLLKNLQARATGLYVLSSPRARNKKTKLSIIAAASHAGILRFSPALCTILIFSADNVNLF</sequence>
<feature type="region of interest" description="Disordered" evidence="1">
    <location>
        <begin position="1"/>
        <end position="35"/>
    </location>
</feature>
<dbReference type="AlphaFoldDB" id="A0A3G1A5Q8"/>
<feature type="transmembrane region" description="Helical" evidence="2">
    <location>
        <begin position="82"/>
        <end position="106"/>
    </location>
</feature>